<feature type="compositionally biased region" description="Basic and acidic residues" evidence="1">
    <location>
        <begin position="156"/>
        <end position="196"/>
    </location>
</feature>
<protein>
    <submittedName>
        <fullName evidence="2">Uncharacterized protein</fullName>
    </submittedName>
</protein>
<evidence type="ECO:0000313" key="2">
    <source>
        <dbReference type="EMBL" id="MEL1245300.1"/>
    </source>
</evidence>
<feature type="compositionally biased region" description="Basic and acidic residues" evidence="1">
    <location>
        <begin position="75"/>
        <end position="91"/>
    </location>
</feature>
<organism evidence="2 3">
    <name type="scientific">Flavobacterium arundinis</name>
    <dbReference type="NCBI Taxonomy" id="3139143"/>
    <lineage>
        <taxon>Bacteria</taxon>
        <taxon>Pseudomonadati</taxon>
        <taxon>Bacteroidota</taxon>
        <taxon>Flavobacteriia</taxon>
        <taxon>Flavobacteriales</taxon>
        <taxon>Flavobacteriaceae</taxon>
        <taxon>Flavobacterium</taxon>
    </lineage>
</organism>
<dbReference type="RefSeq" id="WP_341697610.1">
    <property type="nucleotide sequence ID" value="NZ_JBBYHR010000007.1"/>
</dbReference>
<name>A0ABU9HYQ0_9FLAO</name>
<sequence length="484" mass="54705">MKKKIEAELISIAHRILKMKNRSELDQLQAETLRLYEKLSVLRFVEDNFSDVKPTIGYASAEGKLEEIYGIEETPEVHANEVEAKEEEKMKSPPAPEGGEPVDKEDKENESGEGITSAKDEGAAKPEGNADPGQKVEEYQASEEEKKNSPLTPEGGTEHTVKGDKKDEEPETDEKPEPVEEPSKEEKPEEIKEPEAKSLLTPEGGIKEPVKEEKEEAPEEPEQKIEVVKPEAEVKAMEESAAAVFDKEDDSTPEEEEKAADAEIVTIEPDASSKTEDSGLAFDFAFERKPTPETPQKQKEITFEDYHDYKEPEFVKKGEEKKEEPQQQQEEEKKEEKPADDWRNWEPSKPAEQDKPKIAEPKQPEPAAEAKPVDDWRSWEPAKQEEPKKPEPVAEAKPAAPRPLNDAFGKTISLGLNDRIAFEKNLFGGSSEDLNRVVSQINTQNSFDEAKAFIEDLVKPDYNNWSGKEEYEARFMELVEKRFS</sequence>
<feature type="region of interest" description="Disordered" evidence="1">
    <location>
        <begin position="70"/>
        <end position="406"/>
    </location>
</feature>
<reference evidence="2 3" key="1">
    <citation type="submission" date="2024-04" db="EMBL/GenBank/DDBJ databases">
        <title>Flavobacterium sp. DGU11 16S ribosomal RNA gene Genome sequencing and assembly.</title>
        <authorList>
            <person name="Park S."/>
        </authorList>
    </citation>
    <scope>NUCLEOTIDE SEQUENCE [LARGE SCALE GENOMIC DNA]</scope>
    <source>
        <strain evidence="2 3">DGU11</strain>
    </source>
</reference>
<feature type="compositionally biased region" description="Basic and acidic residues" evidence="1">
    <location>
        <begin position="371"/>
        <end position="394"/>
    </location>
</feature>
<feature type="compositionally biased region" description="Acidic residues" evidence="1">
    <location>
        <begin position="247"/>
        <end position="258"/>
    </location>
</feature>
<feature type="compositionally biased region" description="Basic and acidic residues" evidence="1">
    <location>
        <begin position="221"/>
        <end position="238"/>
    </location>
</feature>
<gene>
    <name evidence="2" type="ORF">AAEO56_13570</name>
</gene>
<comment type="caution">
    <text evidence="2">The sequence shown here is derived from an EMBL/GenBank/DDBJ whole genome shotgun (WGS) entry which is preliminary data.</text>
</comment>
<proteinExistence type="predicted"/>
<dbReference type="Proteomes" id="UP001464555">
    <property type="component" value="Unassembled WGS sequence"/>
</dbReference>
<keyword evidence="3" id="KW-1185">Reference proteome</keyword>
<dbReference type="EMBL" id="JBBYHR010000007">
    <property type="protein sequence ID" value="MEL1245300.1"/>
    <property type="molecule type" value="Genomic_DNA"/>
</dbReference>
<feature type="compositionally biased region" description="Basic and acidic residues" evidence="1">
    <location>
        <begin position="101"/>
        <end position="110"/>
    </location>
</feature>
<feature type="compositionally biased region" description="Basic and acidic residues" evidence="1">
    <location>
        <begin position="205"/>
        <end position="214"/>
    </location>
</feature>
<evidence type="ECO:0000313" key="3">
    <source>
        <dbReference type="Proteomes" id="UP001464555"/>
    </source>
</evidence>
<feature type="compositionally biased region" description="Basic and acidic residues" evidence="1">
    <location>
        <begin position="134"/>
        <end position="148"/>
    </location>
</feature>
<evidence type="ECO:0000256" key="1">
    <source>
        <dbReference type="SAM" id="MobiDB-lite"/>
    </source>
</evidence>
<feature type="compositionally biased region" description="Basic and acidic residues" evidence="1">
    <location>
        <begin position="285"/>
        <end position="363"/>
    </location>
</feature>
<accession>A0ABU9HYQ0</accession>